<sequence>MLIKRVCLVNKDKGRVRRLVFCVLSSENACALQITGFIFRRASQC</sequence>
<organism evidence="1 2">
    <name type="scientific">Salmonella typhimurium (strain 14028s / SGSC 2262)</name>
    <dbReference type="NCBI Taxonomy" id="588858"/>
    <lineage>
        <taxon>Bacteria</taxon>
        <taxon>Pseudomonadati</taxon>
        <taxon>Pseudomonadota</taxon>
        <taxon>Gammaproteobacteria</taxon>
        <taxon>Enterobacterales</taxon>
        <taxon>Enterobacteriaceae</taxon>
        <taxon>Salmonella</taxon>
    </lineage>
</organism>
<dbReference type="HOGENOM" id="CLU_3204969_0_0_6"/>
<dbReference type="KEGG" id="seo:STM14_5427"/>
<name>A0A0F6BB55_SALT1</name>
<dbReference type="AlphaFoldDB" id="A0A0F6BB55"/>
<keyword evidence="2" id="KW-1185">Reference proteome</keyword>
<evidence type="ECO:0000313" key="2">
    <source>
        <dbReference type="Proteomes" id="UP000002695"/>
    </source>
</evidence>
<protein>
    <submittedName>
        <fullName evidence="1">Uncharacterized protein</fullName>
    </submittedName>
</protein>
<dbReference type="Proteomes" id="UP000002695">
    <property type="component" value="Chromosome"/>
</dbReference>
<dbReference type="EMBL" id="CP001363">
    <property type="protein sequence ID" value="ACY91758.1"/>
    <property type="molecule type" value="Genomic_DNA"/>
</dbReference>
<reference evidence="1 2" key="1">
    <citation type="journal article" date="2010" name="J. Bacteriol.">
        <title>Short-term signatures of evolutionary change in the Salmonella enterica serovar typhimurium 14028 genome.</title>
        <authorList>
            <person name="Jarvik T."/>
            <person name="Smillie C."/>
            <person name="Groisman E.A."/>
            <person name="Ochman H."/>
        </authorList>
    </citation>
    <scope>NUCLEOTIDE SEQUENCE [LARGE SCALE GENOMIC DNA]</scope>
    <source>
        <strain evidence="2">14028s / SGSC 2262</strain>
    </source>
</reference>
<gene>
    <name evidence="1" type="ordered locus">STM14_5427</name>
</gene>
<accession>A0A0F6BB55</accession>
<proteinExistence type="predicted"/>
<evidence type="ECO:0000313" key="1">
    <source>
        <dbReference type="EMBL" id="ACY91758.1"/>
    </source>
</evidence>